<dbReference type="Proteomes" id="UP001241571">
    <property type="component" value="Unassembled WGS sequence"/>
</dbReference>
<dbReference type="SUPFAM" id="SSF51215">
    <property type="entry name" value="Regulatory protein AraC"/>
    <property type="match status" value="1"/>
</dbReference>
<keyword evidence="5" id="KW-0804">Transcription</keyword>
<feature type="domain" description="HTH araC/xylS-type" evidence="7">
    <location>
        <begin position="163"/>
        <end position="261"/>
    </location>
</feature>
<dbReference type="SMART" id="SM00342">
    <property type="entry name" value="HTH_ARAC"/>
    <property type="match status" value="1"/>
</dbReference>
<dbReference type="PANTHER" id="PTHR43280">
    <property type="entry name" value="ARAC-FAMILY TRANSCRIPTIONAL REGULATOR"/>
    <property type="match status" value="1"/>
</dbReference>
<gene>
    <name evidence="8" type="ORF">QRX88_06365</name>
</gene>
<evidence type="ECO:0000256" key="5">
    <source>
        <dbReference type="ARBA" id="ARBA00023163"/>
    </source>
</evidence>
<dbReference type="InterPro" id="IPR037923">
    <property type="entry name" value="HTH-like"/>
</dbReference>
<proteinExistence type="inferred from homology"/>
<dbReference type="GO" id="GO:0016798">
    <property type="term" value="F:hydrolase activity, acting on glycosyl bonds"/>
    <property type="evidence" value="ECO:0007669"/>
    <property type="project" value="UniProtKB-KW"/>
</dbReference>
<dbReference type="PROSITE" id="PS01124">
    <property type="entry name" value="HTH_ARAC_FAMILY_2"/>
    <property type="match status" value="1"/>
</dbReference>
<dbReference type="Gene3D" id="3.20.20.80">
    <property type="entry name" value="Glycosidases"/>
    <property type="match status" value="1"/>
</dbReference>
<accession>A0ABD4ZRH2</accession>
<dbReference type="InterPro" id="IPR018062">
    <property type="entry name" value="HTH_AraC-typ_CS"/>
</dbReference>
<dbReference type="InterPro" id="IPR049166">
    <property type="entry name" value="GH39_cat"/>
</dbReference>
<evidence type="ECO:0000256" key="3">
    <source>
        <dbReference type="ARBA" id="ARBA00023015"/>
    </source>
</evidence>
<dbReference type="Gene3D" id="2.60.40.1500">
    <property type="entry name" value="Glycosyl hydrolase domain, family 39"/>
    <property type="match status" value="1"/>
</dbReference>
<dbReference type="AlphaFoldDB" id="A0ABD4ZRH2"/>
<dbReference type="PROSITE" id="PS00041">
    <property type="entry name" value="HTH_ARAC_FAMILY_1"/>
    <property type="match status" value="1"/>
</dbReference>
<comment type="caution">
    <text evidence="8">The sequence shown here is derived from an EMBL/GenBank/DDBJ whole genome shotgun (WGS) entry which is preliminary data.</text>
</comment>
<dbReference type="InterPro" id="IPR017853">
    <property type="entry name" value="GH"/>
</dbReference>
<evidence type="ECO:0000256" key="2">
    <source>
        <dbReference type="ARBA" id="ARBA00022801"/>
    </source>
</evidence>
<protein>
    <submittedName>
        <fullName evidence="8">Helix-turn-helix domain-containing protein</fullName>
    </submittedName>
</protein>
<sequence length="767" mass="89920">MSKIIQYLDNQSDIKLLSYANLKKEDIRTTDLLFLMRGKASLTIDGKGYAMKADDFVVVNKHENYELLAEKESLLFSFSISSFLLSQALEVERISFYCNSIENPNKNYASLRQLVSEIIDLLIYENDKTNFLQMSKVYQLLNELSSLFLEQTMETFEEDQRIQKITRTIKERYYENLTLTEMSEMAHMDIAYFSKFFKKNMARNFKDYLSDVRMQHAMQDLIETEKPITQIAIDNGFFSVNGFNKKFKELYQSTPSSYRKKYQARKAVSTYLFNDEIKQSFQQYKEEKLEVISAHKSYYQFEINRAEKTPIRETWGKILNIGAAGIVLNNSLRQQLSMLQQNLTFKYGRIWGIFSAKLLGETFDQYDMIDEIIDSLIHLSLTPWLSLNKISHSFKESEYPKEKWQAMIQQFCLHLLNRYGTQTVSKWKIEIVANAPEDHDSVSRYCSFYQMTYAICKQLLPNISIGGGTFVMTNRLEVRSFINEELSDCTFDFYSFALFPYSNRLVREKRNYQRVTDPDFLKNQVQALKQIDTNKPIYISEWSNTVSRSNLLNDSLYKGAFIIKSLIDLFDQVDGLGYWLSTDLVQKGHYQGLLTGGNGLLSKNGLFKPAMHAMKLFDQLHGAYFQCKDEKHLVCSSEENEYFILGHHYTHPNSLYYLKDESNLKVTEISQFFEEVEHEEEIVLSNISNGTYELRIFSCLKDHGDLFNQWSKLNFLQELRDSDIKYLEAKSTHLQTLEVVEVRQNRLGINKKLVTNEFYVINIKKRR</sequence>
<dbReference type="SUPFAM" id="SSF51011">
    <property type="entry name" value="Glycosyl hydrolase domain"/>
    <property type="match status" value="1"/>
</dbReference>
<dbReference type="InterPro" id="IPR009057">
    <property type="entry name" value="Homeodomain-like_sf"/>
</dbReference>
<dbReference type="EMBL" id="JASUBT010000003">
    <property type="protein sequence ID" value="MDL4935343.1"/>
    <property type="molecule type" value="Genomic_DNA"/>
</dbReference>
<evidence type="ECO:0000313" key="8">
    <source>
        <dbReference type="EMBL" id="MDL4935343.1"/>
    </source>
</evidence>
<keyword evidence="4" id="KW-0238">DNA-binding</keyword>
<keyword evidence="2" id="KW-0378">Hydrolase</keyword>
<keyword evidence="3" id="KW-0805">Transcription regulation</keyword>
<keyword evidence="6" id="KW-0326">Glycosidase</keyword>
<evidence type="ECO:0000256" key="4">
    <source>
        <dbReference type="ARBA" id="ARBA00023125"/>
    </source>
</evidence>
<name>A0ABD4ZRH2_ENTGA</name>
<dbReference type="SUPFAM" id="SSF51445">
    <property type="entry name" value="(Trans)glycosidases"/>
    <property type="match status" value="1"/>
</dbReference>
<dbReference type="PANTHER" id="PTHR43280:SF2">
    <property type="entry name" value="HTH-TYPE TRANSCRIPTIONAL REGULATOR EXSA"/>
    <property type="match status" value="1"/>
</dbReference>
<evidence type="ECO:0000256" key="1">
    <source>
        <dbReference type="ARBA" id="ARBA00008875"/>
    </source>
</evidence>
<dbReference type="RefSeq" id="WP_103300437.1">
    <property type="nucleotide sequence ID" value="NZ_CP078505.1"/>
</dbReference>
<dbReference type="SUPFAM" id="SSF46689">
    <property type="entry name" value="Homeodomain-like"/>
    <property type="match status" value="2"/>
</dbReference>
<dbReference type="InterPro" id="IPR018060">
    <property type="entry name" value="HTH_AraC"/>
</dbReference>
<evidence type="ECO:0000259" key="7">
    <source>
        <dbReference type="PROSITE" id="PS01124"/>
    </source>
</evidence>
<dbReference type="Gene3D" id="1.10.10.60">
    <property type="entry name" value="Homeodomain-like"/>
    <property type="match status" value="2"/>
</dbReference>
<reference evidence="8 9" key="1">
    <citation type="submission" date="2023-06" db="EMBL/GenBank/DDBJ databases">
        <title>Acute promotion of culturable opportunistic pathogens and persistent increase of antibiotic resistance following antibiotic exposure in mouse gut microbiota.</title>
        <authorList>
            <person name="Li L."/>
            <person name="Wang B."/>
            <person name="Sun Y."/>
            <person name="Wang M."/>
            <person name="Xu H."/>
        </authorList>
    </citation>
    <scope>NUCLEOTIDE SEQUENCE [LARGE SCALE GENOMIC DNA]</scope>
    <source>
        <strain evidence="8 9">CRI2_2</strain>
    </source>
</reference>
<organism evidence="8 9">
    <name type="scientific">Enterococcus gallinarum</name>
    <dbReference type="NCBI Taxonomy" id="1353"/>
    <lineage>
        <taxon>Bacteria</taxon>
        <taxon>Bacillati</taxon>
        <taxon>Bacillota</taxon>
        <taxon>Bacilli</taxon>
        <taxon>Lactobacillales</taxon>
        <taxon>Enterococcaceae</taxon>
        <taxon>Enterococcus</taxon>
    </lineage>
</organism>
<evidence type="ECO:0000256" key="6">
    <source>
        <dbReference type="ARBA" id="ARBA00023295"/>
    </source>
</evidence>
<comment type="similarity">
    <text evidence="1">Belongs to the glycosyl hydrolase 39 family.</text>
</comment>
<dbReference type="Pfam" id="PF01229">
    <property type="entry name" value="Glyco_hydro_39"/>
    <property type="match status" value="1"/>
</dbReference>
<dbReference type="GO" id="GO:0003677">
    <property type="term" value="F:DNA binding"/>
    <property type="evidence" value="ECO:0007669"/>
    <property type="project" value="UniProtKB-KW"/>
</dbReference>
<evidence type="ECO:0000313" key="9">
    <source>
        <dbReference type="Proteomes" id="UP001241571"/>
    </source>
</evidence>
<dbReference type="Pfam" id="PF12833">
    <property type="entry name" value="HTH_18"/>
    <property type="match status" value="1"/>
</dbReference>